<keyword evidence="5 8" id="KW-0812">Transmembrane</keyword>
<dbReference type="EMBL" id="JACRAF010000015">
    <property type="protein sequence ID" value="MBI4920935.1"/>
    <property type="molecule type" value="Genomic_DNA"/>
</dbReference>
<dbReference type="GO" id="GO:0005886">
    <property type="term" value="C:plasma membrane"/>
    <property type="evidence" value="ECO:0007669"/>
    <property type="project" value="UniProtKB-SubCell"/>
</dbReference>
<evidence type="ECO:0000313" key="9">
    <source>
        <dbReference type="EMBL" id="MBI4920935.1"/>
    </source>
</evidence>
<evidence type="ECO:0000256" key="8">
    <source>
        <dbReference type="RuleBase" id="RU363041"/>
    </source>
</evidence>
<evidence type="ECO:0000256" key="1">
    <source>
        <dbReference type="ARBA" id="ARBA00004651"/>
    </source>
</evidence>
<evidence type="ECO:0000256" key="4">
    <source>
        <dbReference type="ARBA" id="ARBA00022475"/>
    </source>
</evidence>
<feature type="transmembrane region" description="Helical" evidence="8">
    <location>
        <begin position="201"/>
        <end position="220"/>
    </location>
</feature>
<dbReference type="Pfam" id="PF01925">
    <property type="entry name" value="TauE"/>
    <property type="match status" value="1"/>
</dbReference>
<dbReference type="Proteomes" id="UP000782610">
    <property type="component" value="Unassembled WGS sequence"/>
</dbReference>
<protein>
    <recommendedName>
        <fullName evidence="8">Probable membrane transporter protein</fullName>
    </recommendedName>
</protein>
<feature type="transmembrane region" description="Helical" evidence="8">
    <location>
        <begin position="174"/>
        <end position="194"/>
    </location>
</feature>
<keyword evidence="7 8" id="KW-0472">Membrane</keyword>
<gene>
    <name evidence="9" type="ORF">HY834_04245</name>
</gene>
<comment type="similarity">
    <text evidence="2 8">Belongs to the 4-toluene sulfonate uptake permease (TSUP) (TC 2.A.102) family.</text>
</comment>
<sequence>MTEALGLLLPGVAWEQLGWMAAMVFGAALLQGIGGVGFAMVSAPISVLLFPDLVPGPLLILGAVLALLGALRERHAINWRFVVALMSGRIGGSLVAGAALYVLSADAFSVLFAVLILAGVGFSVGGWKVTTSTANMIVTGIASGLMGTITSSGAPPVAIAMQHVPPAELRATVSAFFFAGALFSVAILAAVGRFGAHELRLGFVLLPALAAGFIVSGPLNRVVSRSMIRIGLLTLSTLGALAILARAVA</sequence>
<evidence type="ECO:0000256" key="3">
    <source>
        <dbReference type="ARBA" id="ARBA00022448"/>
    </source>
</evidence>
<dbReference type="InterPro" id="IPR002781">
    <property type="entry name" value="TM_pro_TauE-like"/>
</dbReference>
<feature type="transmembrane region" description="Helical" evidence="8">
    <location>
        <begin position="81"/>
        <end position="102"/>
    </location>
</feature>
<comment type="caution">
    <text evidence="9">The sequence shown here is derived from an EMBL/GenBank/DDBJ whole genome shotgun (WGS) entry which is preliminary data.</text>
</comment>
<dbReference type="AlphaFoldDB" id="A0A933L2B5"/>
<keyword evidence="4 8" id="KW-1003">Cell membrane</keyword>
<evidence type="ECO:0000256" key="6">
    <source>
        <dbReference type="ARBA" id="ARBA00022989"/>
    </source>
</evidence>
<feature type="transmembrane region" description="Helical" evidence="8">
    <location>
        <begin position="134"/>
        <end position="154"/>
    </location>
</feature>
<reference evidence="9" key="1">
    <citation type="submission" date="2020-07" db="EMBL/GenBank/DDBJ databases">
        <title>Huge and variable diversity of episymbiotic CPR bacteria and DPANN archaea in groundwater ecosystems.</title>
        <authorList>
            <person name="He C.Y."/>
            <person name="Keren R."/>
            <person name="Whittaker M."/>
            <person name="Farag I.F."/>
            <person name="Doudna J."/>
            <person name="Cate J.H.D."/>
            <person name="Banfield J.F."/>
        </authorList>
    </citation>
    <scope>NUCLEOTIDE SEQUENCE</scope>
    <source>
        <strain evidence="9">NC_groundwater_1586_Pr3_B-0.1um_66_15</strain>
    </source>
</reference>
<dbReference type="PANTHER" id="PTHR30269:SF37">
    <property type="entry name" value="MEMBRANE TRANSPORTER PROTEIN"/>
    <property type="match status" value="1"/>
</dbReference>
<accession>A0A933L2B5</accession>
<organism evidence="9 10">
    <name type="scientific">Devosia nanyangense</name>
    <dbReference type="NCBI Taxonomy" id="1228055"/>
    <lineage>
        <taxon>Bacteria</taxon>
        <taxon>Pseudomonadati</taxon>
        <taxon>Pseudomonadota</taxon>
        <taxon>Alphaproteobacteria</taxon>
        <taxon>Hyphomicrobiales</taxon>
        <taxon>Devosiaceae</taxon>
        <taxon>Devosia</taxon>
    </lineage>
</organism>
<keyword evidence="6 8" id="KW-1133">Transmembrane helix</keyword>
<feature type="transmembrane region" description="Helical" evidence="8">
    <location>
        <begin position="108"/>
        <end position="127"/>
    </location>
</feature>
<dbReference type="InterPro" id="IPR052017">
    <property type="entry name" value="TSUP"/>
</dbReference>
<evidence type="ECO:0000256" key="7">
    <source>
        <dbReference type="ARBA" id="ARBA00023136"/>
    </source>
</evidence>
<feature type="transmembrane region" description="Helical" evidence="8">
    <location>
        <begin position="48"/>
        <end position="69"/>
    </location>
</feature>
<proteinExistence type="inferred from homology"/>
<dbReference type="PANTHER" id="PTHR30269">
    <property type="entry name" value="TRANSMEMBRANE PROTEIN YFCA"/>
    <property type="match status" value="1"/>
</dbReference>
<evidence type="ECO:0000256" key="5">
    <source>
        <dbReference type="ARBA" id="ARBA00022692"/>
    </source>
</evidence>
<keyword evidence="3" id="KW-0813">Transport</keyword>
<evidence type="ECO:0000256" key="2">
    <source>
        <dbReference type="ARBA" id="ARBA00009142"/>
    </source>
</evidence>
<evidence type="ECO:0000313" key="10">
    <source>
        <dbReference type="Proteomes" id="UP000782610"/>
    </source>
</evidence>
<name>A0A933L2B5_9HYPH</name>
<comment type="subcellular location">
    <subcellularLocation>
        <location evidence="1 8">Cell membrane</location>
        <topology evidence="1 8">Multi-pass membrane protein</topology>
    </subcellularLocation>
</comment>
<feature type="transmembrane region" description="Helical" evidence="8">
    <location>
        <begin position="226"/>
        <end position="248"/>
    </location>
</feature>